<dbReference type="STRING" id="398673.A0A2P4ZLH5"/>
<dbReference type="Proteomes" id="UP000054821">
    <property type="component" value="Unassembled WGS sequence"/>
</dbReference>
<reference evidence="5 6" key="1">
    <citation type="journal article" date="2016" name="Genome Announc.">
        <title>Draft Whole-Genome Sequence of Trichoderma gamsii T6085, a Promising Biocontrol Agent of Fusarium Head Blight on Wheat.</title>
        <authorList>
            <person name="Baroncelli R."/>
            <person name="Zapparata A."/>
            <person name="Piaggeschi G."/>
            <person name="Sarrocco S."/>
            <person name="Vannacci G."/>
        </authorList>
    </citation>
    <scope>NUCLEOTIDE SEQUENCE [LARGE SCALE GENOMIC DNA]</scope>
    <source>
        <strain evidence="5 6">T6085</strain>
    </source>
</reference>
<dbReference type="InterPro" id="IPR027417">
    <property type="entry name" value="P-loop_NTPase"/>
</dbReference>
<dbReference type="InterPro" id="IPR002110">
    <property type="entry name" value="Ankyrin_rpt"/>
</dbReference>
<evidence type="ECO:0000256" key="2">
    <source>
        <dbReference type="PROSITE-ProRule" id="PRU00023"/>
    </source>
</evidence>
<comment type="caution">
    <text evidence="5">The sequence shown here is derived from an EMBL/GenBank/DDBJ whole genome shotgun (WGS) entry which is preliminary data.</text>
</comment>
<evidence type="ECO:0000256" key="1">
    <source>
        <dbReference type="ARBA" id="ARBA00022737"/>
    </source>
</evidence>
<evidence type="ECO:0000259" key="3">
    <source>
        <dbReference type="Pfam" id="PF22939"/>
    </source>
</evidence>
<evidence type="ECO:0000259" key="4">
    <source>
        <dbReference type="Pfam" id="PF24883"/>
    </source>
</evidence>
<dbReference type="Pfam" id="PF13637">
    <property type="entry name" value="Ank_4"/>
    <property type="match status" value="1"/>
</dbReference>
<feature type="repeat" description="ANK" evidence="2">
    <location>
        <begin position="881"/>
        <end position="913"/>
    </location>
</feature>
<dbReference type="PROSITE" id="PS50088">
    <property type="entry name" value="ANK_REPEAT"/>
    <property type="match status" value="3"/>
</dbReference>
<keyword evidence="2" id="KW-0040">ANK repeat</keyword>
<feature type="domain" description="GPI inositol-deacylase winged helix" evidence="3">
    <location>
        <begin position="660"/>
        <end position="743"/>
    </location>
</feature>
<dbReference type="Gene3D" id="1.25.40.20">
    <property type="entry name" value="Ankyrin repeat-containing domain"/>
    <property type="match status" value="1"/>
</dbReference>
<dbReference type="GO" id="GO:0009116">
    <property type="term" value="P:nucleoside metabolic process"/>
    <property type="evidence" value="ECO:0007669"/>
    <property type="project" value="InterPro"/>
</dbReference>
<dbReference type="EMBL" id="JPDN02000019">
    <property type="protein sequence ID" value="PON25142.1"/>
    <property type="molecule type" value="Genomic_DNA"/>
</dbReference>
<protein>
    <submittedName>
        <fullName evidence="5">Uncharacterized protein</fullName>
    </submittedName>
</protein>
<dbReference type="InterPro" id="IPR054471">
    <property type="entry name" value="GPIID_WHD"/>
</dbReference>
<dbReference type="RefSeq" id="XP_018662695.1">
    <property type="nucleotide sequence ID" value="XM_018803957.1"/>
</dbReference>
<dbReference type="SUPFAM" id="SSF48403">
    <property type="entry name" value="Ankyrin repeat"/>
    <property type="match status" value="1"/>
</dbReference>
<gene>
    <name evidence="5" type="ORF">TGAM01_v205828</name>
</gene>
<dbReference type="InterPro" id="IPR036770">
    <property type="entry name" value="Ankyrin_rpt-contain_sf"/>
</dbReference>
<dbReference type="InterPro" id="IPR035994">
    <property type="entry name" value="Nucleoside_phosphorylase_sf"/>
</dbReference>
<dbReference type="PANTHER" id="PTHR46082">
    <property type="entry name" value="ATP/GTP-BINDING PROTEIN-RELATED"/>
    <property type="match status" value="1"/>
</dbReference>
<accession>A0A2P4ZLH5</accession>
<name>A0A2P4ZLH5_9HYPO</name>
<dbReference type="InterPro" id="IPR056884">
    <property type="entry name" value="NPHP3-like_N"/>
</dbReference>
<dbReference type="SUPFAM" id="SSF53167">
    <property type="entry name" value="Purine and uridine phosphorylases"/>
    <property type="match status" value="1"/>
</dbReference>
<feature type="repeat" description="ANK" evidence="2">
    <location>
        <begin position="947"/>
        <end position="979"/>
    </location>
</feature>
<keyword evidence="6" id="KW-1185">Reference proteome</keyword>
<dbReference type="GO" id="GO:0003824">
    <property type="term" value="F:catalytic activity"/>
    <property type="evidence" value="ECO:0007669"/>
    <property type="project" value="InterPro"/>
</dbReference>
<dbReference type="AlphaFoldDB" id="A0A2P4ZLH5"/>
<organism evidence="5 6">
    <name type="scientific">Trichoderma gamsii</name>
    <dbReference type="NCBI Taxonomy" id="398673"/>
    <lineage>
        <taxon>Eukaryota</taxon>
        <taxon>Fungi</taxon>
        <taxon>Dikarya</taxon>
        <taxon>Ascomycota</taxon>
        <taxon>Pezizomycotina</taxon>
        <taxon>Sordariomycetes</taxon>
        <taxon>Hypocreomycetidae</taxon>
        <taxon>Hypocreales</taxon>
        <taxon>Hypocreaceae</taxon>
        <taxon>Trichoderma</taxon>
    </lineage>
</organism>
<dbReference type="PANTHER" id="PTHR46082:SF11">
    <property type="entry name" value="AAA+ ATPASE DOMAIN-CONTAINING PROTEIN-RELATED"/>
    <property type="match status" value="1"/>
</dbReference>
<proteinExistence type="predicted"/>
<dbReference type="Gene3D" id="3.40.50.1580">
    <property type="entry name" value="Nucleoside phosphorylase domain"/>
    <property type="match status" value="1"/>
</dbReference>
<evidence type="ECO:0000313" key="6">
    <source>
        <dbReference type="Proteomes" id="UP000054821"/>
    </source>
</evidence>
<dbReference type="PROSITE" id="PS50297">
    <property type="entry name" value="ANK_REP_REGION"/>
    <property type="match status" value="2"/>
</dbReference>
<dbReference type="Pfam" id="PF12796">
    <property type="entry name" value="Ank_2"/>
    <property type="match status" value="1"/>
</dbReference>
<dbReference type="GeneID" id="29984040"/>
<dbReference type="InterPro" id="IPR053137">
    <property type="entry name" value="NLR-like"/>
</dbReference>
<dbReference type="SMART" id="SM00248">
    <property type="entry name" value="ANK"/>
    <property type="match status" value="5"/>
</dbReference>
<feature type="domain" description="Nephrocystin 3-like N-terminal" evidence="4">
    <location>
        <begin position="376"/>
        <end position="539"/>
    </location>
</feature>
<dbReference type="Pfam" id="PF24883">
    <property type="entry name" value="NPHP3_N"/>
    <property type="match status" value="1"/>
</dbReference>
<keyword evidence="1" id="KW-0677">Repeat</keyword>
<sequence>MADPKKYTVGWICALTTEQIAAAAFLDEQHAPLEDQPSHDSNSYILGSIGKHNVVIAVLPLEYGTASASNVATNLLRTFPNVRVGLLVGIGGGAPSDRHDIRLGDVVVSAPSAGNGGVFQYDFGKTIQGEAFQHTRFLNQSPAVLRSAVASLQTRYMLDGHQLKKNIESVLETRKRLKKLFGRPNENSDMLFQSNVVHDEEGCAAVCAKNKSNLVARCERTEHDDDPAVHYGLVASANQVMKDAHIRDKLSAEKDVLCFEMEAAGLMNNFPCLVIRGICDYSDSHKSKEWQGFAAMAAAAYAKDLLGIILPGKIEAERRLSEVLTQVRDAVTNIETNVEDIRSRMNSEEDLKILDWLADSNYSSQHNDYLSRRQQGTGQWLLESKEYQNWLSAKKQTLFCPGIPGAGKTILTAIVVEDLHTRFNKDPTVGIAYNYYNFKSQDQQTADKLMASLLRQLCFSQSSLPEVVQSLYDKHSYRKTQPSLEEIASALQVVARTFSRVLIIIDALDESRVQERPLFLSELFKVQAEISVNIFATSRPILEIKNLFRGCITLDVVASPEDIYKYVDGHMSMLPKFVHKNIILKEQLKAGITKIAQGMFLLAQLYLGTLEDKVTPKEMKQALRKFQRISLGNAKDQKREVLKAIYDDTMKRIKEQKPGFCHLATNALSWLSHAKRQLKTVELQHALAVNMEVDSGRGRIPEKFHADSIPDIDLIVSSCHGLVTVDEESQVIRLVHYTTQEYFDRMRRQWFPEAETKIANVCTLYITVDEFYSYENERENYPRIEKKLQLDPFFGYACANWGYHARGADSSSHFIHVFLADKWSVRTAAQTVCYMQLFQANNWNVMDITLVTALELAAFFGAVDLMYRLPSILNTSFRVDDLDSALYSALYNKQSDAIMLLLDMGADIGAKDRYGRKPLHRAALWGDVDGVRLLLDLGADPNAYDKWSQTAILQAAYRGHTAVVRLLLERGADFAKADTNRLTPVDYAVYDDNKAMIQDFLKTVTGSKPRVYLLKNTILRAAINCSDFEAFRLVFEEGPRPKLNGRFGSKLLFKAVTRNEASRRVYRVDRYELKGDLAIVELLLAKGAKLIQSGSYGKKRMLARTGISHEWLAQKIPALFTEERRWIRKSCRT</sequence>
<dbReference type="SUPFAM" id="SSF52540">
    <property type="entry name" value="P-loop containing nucleoside triphosphate hydrolases"/>
    <property type="match status" value="1"/>
</dbReference>
<dbReference type="Pfam" id="PF22939">
    <property type="entry name" value="WHD_GPIID"/>
    <property type="match status" value="1"/>
</dbReference>
<feature type="repeat" description="ANK" evidence="2">
    <location>
        <begin position="914"/>
        <end position="946"/>
    </location>
</feature>
<evidence type="ECO:0000313" key="5">
    <source>
        <dbReference type="EMBL" id="PON25142.1"/>
    </source>
</evidence>
<dbReference type="Gene3D" id="3.40.50.300">
    <property type="entry name" value="P-loop containing nucleotide triphosphate hydrolases"/>
    <property type="match status" value="1"/>
</dbReference>